<dbReference type="EMBL" id="MU858112">
    <property type="protein sequence ID" value="KAK4213238.1"/>
    <property type="molecule type" value="Genomic_DNA"/>
</dbReference>
<keyword evidence="1" id="KW-0472">Membrane</keyword>
<keyword evidence="1" id="KW-1133">Transmembrane helix</keyword>
<evidence type="ECO:0000313" key="3">
    <source>
        <dbReference type="EMBL" id="KAK4213238.1"/>
    </source>
</evidence>
<reference evidence="3" key="2">
    <citation type="submission" date="2023-05" db="EMBL/GenBank/DDBJ databases">
        <authorList>
            <consortium name="Lawrence Berkeley National Laboratory"/>
            <person name="Steindorff A."/>
            <person name="Hensen N."/>
            <person name="Bonometti L."/>
            <person name="Westerberg I."/>
            <person name="Brannstrom I.O."/>
            <person name="Guillou S."/>
            <person name="Cros-Aarteil S."/>
            <person name="Calhoun S."/>
            <person name="Haridas S."/>
            <person name="Kuo A."/>
            <person name="Mondo S."/>
            <person name="Pangilinan J."/>
            <person name="Riley R."/>
            <person name="Labutti K."/>
            <person name="Andreopoulos B."/>
            <person name="Lipzen A."/>
            <person name="Chen C."/>
            <person name="Yanf M."/>
            <person name="Daum C."/>
            <person name="Ng V."/>
            <person name="Clum A."/>
            <person name="Ohm R."/>
            <person name="Martin F."/>
            <person name="Silar P."/>
            <person name="Natvig D."/>
            <person name="Lalanne C."/>
            <person name="Gautier V."/>
            <person name="Ament-Velasquez S.L."/>
            <person name="Kruys A."/>
            <person name="Hutchinson M.I."/>
            <person name="Powell A.J."/>
            <person name="Barry K."/>
            <person name="Miller A.N."/>
            <person name="Grigoriev I.V."/>
            <person name="Debuchy R."/>
            <person name="Gladieux P."/>
            <person name="Thoren M.H."/>
            <person name="Johannesson H."/>
        </authorList>
    </citation>
    <scope>NUCLEOTIDE SEQUENCE</scope>
    <source>
        <strain evidence="3">PSN293</strain>
    </source>
</reference>
<dbReference type="PANTHER" id="PTHR37783:SF1">
    <property type="entry name" value="MEMBRANE PROTEIN, PUTATIVE (AFU_ORTHOLOGUE AFUA_1G04315)-RELATED"/>
    <property type="match status" value="1"/>
</dbReference>
<dbReference type="Pfam" id="PF10615">
    <property type="entry name" value="DUF2470"/>
    <property type="match status" value="1"/>
</dbReference>
<dbReference type="Gene3D" id="3.20.180.10">
    <property type="entry name" value="PNP-oxidase-like"/>
    <property type="match status" value="1"/>
</dbReference>
<reference evidence="3" key="1">
    <citation type="journal article" date="2023" name="Mol. Phylogenet. Evol.">
        <title>Genome-scale phylogeny and comparative genomics of the fungal order Sordariales.</title>
        <authorList>
            <person name="Hensen N."/>
            <person name="Bonometti L."/>
            <person name="Westerberg I."/>
            <person name="Brannstrom I.O."/>
            <person name="Guillou S."/>
            <person name="Cros-Aarteil S."/>
            <person name="Calhoun S."/>
            <person name="Haridas S."/>
            <person name="Kuo A."/>
            <person name="Mondo S."/>
            <person name="Pangilinan J."/>
            <person name="Riley R."/>
            <person name="LaButti K."/>
            <person name="Andreopoulos B."/>
            <person name="Lipzen A."/>
            <person name="Chen C."/>
            <person name="Yan M."/>
            <person name="Daum C."/>
            <person name="Ng V."/>
            <person name="Clum A."/>
            <person name="Steindorff A."/>
            <person name="Ohm R.A."/>
            <person name="Martin F."/>
            <person name="Silar P."/>
            <person name="Natvig D.O."/>
            <person name="Lalanne C."/>
            <person name="Gautier V."/>
            <person name="Ament-Velasquez S.L."/>
            <person name="Kruys A."/>
            <person name="Hutchinson M.I."/>
            <person name="Powell A.J."/>
            <person name="Barry K."/>
            <person name="Miller A.N."/>
            <person name="Grigoriev I.V."/>
            <person name="Debuchy R."/>
            <person name="Gladieux P."/>
            <person name="Hiltunen Thoren M."/>
            <person name="Johannesson H."/>
        </authorList>
    </citation>
    <scope>NUCLEOTIDE SEQUENCE</scope>
    <source>
        <strain evidence="3">PSN293</strain>
    </source>
</reference>
<gene>
    <name evidence="3" type="ORF">QBC37DRAFT_423393</name>
</gene>
<evidence type="ECO:0000256" key="1">
    <source>
        <dbReference type="SAM" id="Phobius"/>
    </source>
</evidence>
<feature type="transmembrane region" description="Helical" evidence="1">
    <location>
        <begin position="177"/>
        <end position="198"/>
    </location>
</feature>
<protein>
    <recommendedName>
        <fullName evidence="2">DUF2470 domain-containing protein</fullName>
    </recommendedName>
</protein>
<organism evidence="3 4">
    <name type="scientific">Rhypophila decipiens</name>
    <dbReference type="NCBI Taxonomy" id="261697"/>
    <lineage>
        <taxon>Eukaryota</taxon>
        <taxon>Fungi</taxon>
        <taxon>Dikarya</taxon>
        <taxon>Ascomycota</taxon>
        <taxon>Pezizomycotina</taxon>
        <taxon>Sordariomycetes</taxon>
        <taxon>Sordariomycetidae</taxon>
        <taxon>Sordariales</taxon>
        <taxon>Naviculisporaceae</taxon>
        <taxon>Rhypophila</taxon>
    </lineage>
</organism>
<feature type="domain" description="DUF2470" evidence="2">
    <location>
        <begin position="10"/>
        <end position="84"/>
    </location>
</feature>
<dbReference type="PANTHER" id="PTHR37783">
    <property type="entry name" value="MEMBRANE PROTEIN, PUTATIVE (AFU_ORTHOLOGUE AFUA_1G04315)-RELATED"/>
    <property type="match status" value="1"/>
</dbReference>
<keyword evidence="4" id="KW-1185">Reference proteome</keyword>
<dbReference type="InterPro" id="IPR037119">
    <property type="entry name" value="Haem_oxidase_HugZ-like_sf"/>
</dbReference>
<comment type="caution">
    <text evidence="3">The sequence shown here is derived from an EMBL/GenBank/DDBJ whole genome shotgun (WGS) entry which is preliminary data.</text>
</comment>
<accession>A0AAN6Y6U9</accession>
<evidence type="ECO:0000313" key="4">
    <source>
        <dbReference type="Proteomes" id="UP001301769"/>
    </source>
</evidence>
<proteinExistence type="predicted"/>
<dbReference type="Proteomes" id="UP001301769">
    <property type="component" value="Unassembled WGS sequence"/>
</dbReference>
<dbReference type="AlphaFoldDB" id="A0AAN6Y6U9"/>
<name>A0AAN6Y6U9_9PEZI</name>
<feature type="transmembrane region" description="Helical" evidence="1">
    <location>
        <begin position="122"/>
        <end position="141"/>
    </location>
</feature>
<keyword evidence="1" id="KW-0812">Transmembrane</keyword>
<sequence>MADLIPESSKSRAIAHLNKDHKDDLQDMLQHFNKLPASKTNDPTVYDMNLSSLMLCTGDGATHIIRIDPPMATWDDRRQRLTEMTMEARKGLGNENETTPDSDPEPDSVSPIIITEYRSPSVYDFFVGVAVLAYFTSYTMIRLGLFTPTTEIYQKWAPYSTMMYNTVDKLHPGGVEWFTWLVQYIFYVVLFIHIAEVITMDRIRLSRYGVKRFTLVWFKWMTTTFFEGYMAFMRIDGLVEELEAEKKKKQ</sequence>
<dbReference type="InterPro" id="IPR019595">
    <property type="entry name" value="DUF2470"/>
</dbReference>
<evidence type="ECO:0000259" key="2">
    <source>
        <dbReference type="Pfam" id="PF10615"/>
    </source>
</evidence>